<dbReference type="Proteomes" id="UP000724584">
    <property type="component" value="Unassembled WGS sequence"/>
</dbReference>
<accession>A0ACB7PEQ6</accession>
<dbReference type="EMBL" id="JAGIZQ010000003">
    <property type="protein sequence ID" value="KAH6636763.1"/>
    <property type="molecule type" value="Genomic_DNA"/>
</dbReference>
<name>A0ACB7PEQ6_9PEZI</name>
<evidence type="ECO:0000313" key="2">
    <source>
        <dbReference type="Proteomes" id="UP000724584"/>
    </source>
</evidence>
<comment type="caution">
    <text evidence="1">The sequence shown here is derived from an EMBL/GenBank/DDBJ whole genome shotgun (WGS) entry which is preliminary data.</text>
</comment>
<gene>
    <name evidence="1" type="ORF">F5144DRAFT_193951</name>
</gene>
<keyword evidence="2" id="KW-1185">Reference proteome</keyword>
<protein>
    <submittedName>
        <fullName evidence="1">Uncharacterized protein</fullName>
    </submittedName>
</protein>
<proteinExistence type="predicted"/>
<sequence length="622" mass="68701">MPDKTLKVVTYAAGASLAAITLVYVFAPTYFLDGDASTSGSAAFSTRKKGVVGLSNPANDCFINSVLQALAGLGDLRLYLIREIHRRSLDDQSVYAQLVPADILAQIEDEKALPRFGKDIPNWKLDGLQRGSVTRGLKEILDALNERPIHKKTISAARFVKVLEEAFRQRISRQQQDAQEFLQVVAERLCDEYHAGRRARWLARHAAALDGEPSMARAAVAEILDSGMPQLLGHASQGGLPVLEPLVGAPKNEVEGDNGREEGTDTEEEEEGFPLEGRFESQIQCLTCGFKPRPTASTFCTLTLNVPRVSSTTLGACFDDMFKTEYIDDFKCEKCRLLHALSILESDAQRSSSETVRAKAQAAVEKLRHAIETDPEKPPEDVQLPDSQSAPKRRITRHIRLTEFPKVLAIHLSRSIFDAGYSSQKNSAKVAFPEQLPLGGLLQQRKYKLLGVVTHKGSHHSGHYESFRRQNIYPPFSNPNTFQASEAYSRRPSPAPTPRLEADGPLSEIPTAPASAQEVSANGINVDVPPFPDPGAAAAGSSRSSFSDNLRSKEKPAETRDHPASAPSGRRALAEKSKSRKQQARWWRISDEKIKEASTRDVLNMQREVYLLFYEIELQPPL</sequence>
<evidence type="ECO:0000313" key="1">
    <source>
        <dbReference type="EMBL" id="KAH6636763.1"/>
    </source>
</evidence>
<organism evidence="1 2">
    <name type="scientific">Chaetomium tenue</name>
    <dbReference type="NCBI Taxonomy" id="1854479"/>
    <lineage>
        <taxon>Eukaryota</taxon>
        <taxon>Fungi</taxon>
        <taxon>Dikarya</taxon>
        <taxon>Ascomycota</taxon>
        <taxon>Pezizomycotina</taxon>
        <taxon>Sordariomycetes</taxon>
        <taxon>Sordariomycetidae</taxon>
        <taxon>Sordariales</taxon>
        <taxon>Chaetomiaceae</taxon>
        <taxon>Chaetomium</taxon>
    </lineage>
</organism>
<reference evidence="1 2" key="1">
    <citation type="journal article" date="2021" name="Nat. Commun.">
        <title>Genetic determinants of endophytism in the Arabidopsis root mycobiome.</title>
        <authorList>
            <person name="Mesny F."/>
            <person name="Miyauchi S."/>
            <person name="Thiergart T."/>
            <person name="Pickel B."/>
            <person name="Atanasova L."/>
            <person name="Karlsson M."/>
            <person name="Huettel B."/>
            <person name="Barry K.W."/>
            <person name="Haridas S."/>
            <person name="Chen C."/>
            <person name="Bauer D."/>
            <person name="Andreopoulos W."/>
            <person name="Pangilinan J."/>
            <person name="LaButti K."/>
            <person name="Riley R."/>
            <person name="Lipzen A."/>
            <person name="Clum A."/>
            <person name="Drula E."/>
            <person name="Henrissat B."/>
            <person name="Kohler A."/>
            <person name="Grigoriev I.V."/>
            <person name="Martin F.M."/>
            <person name="Hacquard S."/>
        </authorList>
    </citation>
    <scope>NUCLEOTIDE SEQUENCE [LARGE SCALE GENOMIC DNA]</scope>
    <source>
        <strain evidence="1 2">MPI-SDFR-AT-0079</strain>
    </source>
</reference>